<dbReference type="Gene3D" id="3.40.50.720">
    <property type="entry name" value="NAD(P)-binding Rossmann-like Domain"/>
    <property type="match status" value="2"/>
</dbReference>
<dbReference type="PANTHER" id="PTHR47706:SF4">
    <property type="entry name" value="NMRA-LIKE DOMAIN-CONTAINING PROTEIN"/>
    <property type="match status" value="1"/>
</dbReference>
<dbReference type="Proteomes" id="UP000326198">
    <property type="component" value="Unassembled WGS sequence"/>
</dbReference>
<dbReference type="EMBL" id="ML736271">
    <property type="protein sequence ID" value="KAE8374981.1"/>
    <property type="molecule type" value="Genomic_DNA"/>
</dbReference>
<evidence type="ECO:0000259" key="4">
    <source>
        <dbReference type="Pfam" id="PF13460"/>
    </source>
</evidence>
<dbReference type="InterPro" id="IPR016040">
    <property type="entry name" value="NAD(P)-bd_dom"/>
</dbReference>
<dbReference type="SUPFAM" id="SSF51735">
    <property type="entry name" value="NAD(P)-binding Rossmann-fold domains"/>
    <property type="match status" value="1"/>
</dbReference>
<proteinExistence type="inferred from homology"/>
<dbReference type="InterPro" id="IPR036291">
    <property type="entry name" value="NAD(P)-bd_dom_sf"/>
</dbReference>
<feature type="domain" description="NAD(P)-binding" evidence="4">
    <location>
        <begin position="18"/>
        <end position="150"/>
    </location>
</feature>
<evidence type="ECO:0000313" key="5">
    <source>
        <dbReference type="EMBL" id="KAE8374981.1"/>
    </source>
</evidence>
<dbReference type="GO" id="GO:0016491">
    <property type="term" value="F:oxidoreductase activity"/>
    <property type="evidence" value="ECO:0007669"/>
    <property type="project" value="UniProtKB-KW"/>
</dbReference>
<accession>A0A5N7AYX9</accession>
<gene>
    <name evidence="5" type="ORF">BDV26DRAFT_295500</name>
</gene>
<evidence type="ECO:0000256" key="3">
    <source>
        <dbReference type="ARBA" id="ARBA00023002"/>
    </source>
</evidence>
<name>A0A5N7AYX9_9EURO</name>
<keyword evidence="2" id="KW-0521">NADP</keyword>
<organism evidence="5 6">
    <name type="scientific">Aspergillus bertholletiae</name>
    <dbReference type="NCBI Taxonomy" id="1226010"/>
    <lineage>
        <taxon>Eukaryota</taxon>
        <taxon>Fungi</taxon>
        <taxon>Dikarya</taxon>
        <taxon>Ascomycota</taxon>
        <taxon>Pezizomycotina</taxon>
        <taxon>Eurotiomycetes</taxon>
        <taxon>Eurotiomycetidae</taxon>
        <taxon>Eurotiales</taxon>
        <taxon>Aspergillaceae</taxon>
        <taxon>Aspergillus</taxon>
        <taxon>Aspergillus subgen. Circumdati</taxon>
    </lineage>
</organism>
<evidence type="ECO:0000256" key="2">
    <source>
        <dbReference type="ARBA" id="ARBA00022857"/>
    </source>
</evidence>
<evidence type="ECO:0000256" key="1">
    <source>
        <dbReference type="ARBA" id="ARBA00005725"/>
    </source>
</evidence>
<dbReference type="PANTHER" id="PTHR47706">
    <property type="entry name" value="NMRA-LIKE FAMILY PROTEIN"/>
    <property type="match status" value="1"/>
</dbReference>
<dbReference type="OrthoDB" id="419598at2759"/>
<dbReference type="Pfam" id="PF13460">
    <property type="entry name" value="NAD_binding_10"/>
    <property type="match status" value="1"/>
</dbReference>
<keyword evidence="6" id="KW-1185">Reference proteome</keyword>
<reference evidence="5 6" key="1">
    <citation type="submission" date="2019-04" db="EMBL/GenBank/DDBJ databases">
        <title>Friends and foes A comparative genomics studyof 23 Aspergillus species from section Flavi.</title>
        <authorList>
            <consortium name="DOE Joint Genome Institute"/>
            <person name="Kjaerbolling I."/>
            <person name="Vesth T."/>
            <person name="Frisvad J.C."/>
            <person name="Nybo J.L."/>
            <person name="Theobald S."/>
            <person name="Kildgaard S."/>
            <person name="Isbrandt T."/>
            <person name="Kuo A."/>
            <person name="Sato A."/>
            <person name="Lyhne E.K."/>
            <person name="Kogle M.E."/>
            <person name="Wiebenga A."/>
            <person name="Kun R.S."/>
            <person name="Lubbers R.J."/>
            <person name="Makela M.R."/>
            <person name="Barry K."/>
            <person name="Chovatia M."/>
            <person name="Clum A."/>
            <person name="Daum C."/>
            <person name="Haridas S."/>
            <person name="He G."/>
            <person name="LaButti K."/>
            <person name="Lipzen A."/>
            <person name="Mondo S."/>
            <person name="Riley R."/>
            <person name="Salamov A."/>
            <person name="Simmons B.A."/>
            <person name="Magnuson J.K."/>
            <person name="Henrissat B."/>
            <person name="Mortensen U.H."/>
            <person name="Larsen T.O."/>
            <person name="Devries R.P."/>
            <person name="Grigoriev I.V."/>
            <person name="Machida M."/>
            <person name="Baker S.E."/>
            <person name="Andersen M.R."/>
        </authorList>
    </citation>
    <scope>NUCLEOTIDE SEQUENCE [LARGE SCALE GENOMIC DNA]</scope>
    <source>
        <strain evidence="5 6">IBT 29228</strain>
    </source>
</reference>
<sequence>MSWQNYAIQVLSGLAGIGGVAKYLLEELPKEGHQVAAITRSQKPLPKEIIQHITDYSVSHLTKILQDCDAVISCITAHSPDFLDVHLSLLEACKISPKCKRFLPSAWSGNYEEVRDQPLFAGGELEQIYNALRIQSEIKWTLFCQGWMADYLVPSSQRYLDDLGERWVQDYERKTFTLYGNQWQQVDFTAARDAARAVAVLFNHDANDWEEFTCVSGQRLSWRELWEFVKTYDPAYEMKQKSVAQSIKQLMARENDASVAAAMYEIMGNTEALAFPEGKVDRHRQKYFQGLKFRTLAQLVKEAKDNPGKVI</sequence>
<dbReference type="InterPro" id="IPR051609">
    <property type="entry name" value="NmrA/Isoflavone_reductase-like"/>
</dbReference>
<keyword evidence="3" id="KW-0560">Oxidoreductase</keyword>
<dbReference type="AlphaFoldDB" id="A0A5N7AYX9"/>
<evidence type="ECO:0000313" key="6">
    <source>
        <dbReference type="Proteomes" id="UP000326198"/>
    </source>
</evidence>
<comment type="similarity">
    <text evidence="1">Belongs to the NmrA-type oxidoreductase family. Isoflavone reductase subfamily.</text>
</comment>
<protein>
    <recommendedName>
        <fullName evidence="4">NAD(P)-binding domain-containing protein</fullName>
    </recommendedName>
</protein>